<protein>
    <submittedName>
        <fullName evidence="2">Uncharacterized protein</fullName>
    </submittedName>
</protein>
<feature type="transmembrane region" description="Helical" evidence="1">
    <location>
        <begin position="175"/>
        <end position="191"/>
    </location>
</feature>
<gene>
    <name evidence="2" type="ordered locus">Sde_0865</name>
</gene>
<feature type="transmembrane region" description="Helical" evidence="1">
    <location>
        <begin position="231"/>
        <end position="254"/>
    </location>
</feature>
<evidence type="ECO:0000313" key="2">
    <source>
        <dbReference type="EMBL" id="ABD80127.1"/>
    </source>
</evidence>
<dbReference type="AlphaFoldDB" id="Q21MF2"/>
<keyword evidence="1" id="KW-1133">Transmembrane helix</keyword>
<keyword evidence="1" id="KW-0812">Transmembrane</keyword>
<sequence length="483" mass="54794">MGTVSLLCLIVFMSCRSRVFNVKDAWIWGLTLLFGFLLALGMLIKETVLMVLVYVFVIEYTLFSNGRQGWPKWAHKLICFVGVLGLALPVFYYFARLDYMNELWSRRDFSATERMLSESRVLLEYLKGTLIPSMTASPYHDDFEPSSGLFQPFSTFLCVVVISFLLGAALYFRRVFLVSFPIFWFFGGHYLESTFLPIELYFEHRNYLPILGVFIALAFGVARCEGRLKLLLRAAVGVYVALCLGLALLASALWGDSVAQAKVWAAEHPNSKRAQDQLLNHYINIGDADGIDGVVKNVISVHGDELPSLLVAYWVQQCVRKGEITYVTRDRIFSLAEKQIINVGAAQMLKTFDAEIGREQCVGVGPSFLVELVGTMREAGKLEGEVIPIIIAMQTLARAHIRLQEVEVGVKILGDAYEVMPRYDLRLLQAYYSAQIGDFELAKHYVEEARLAPKHNRYSHLYKEEDIKVTEERIRRLAEGRTF</sequence>
<dbReference type="STRING" id="203122.Sde_0865"/>
<dbReference type="EMBL" id="CP000282">
    <property type="protein sequence ID" value="ABD80127.1"/>
    <property type="molecule type" value="Genomic_DNA"/>
</dbReference>
<feature type="transmembrane region" description="Helical" evidence="1">
    <location>
        <begin position="149"/>
        <end position="168"/>
    </location>
</feature>
<proteinExistence type="predicted"/>
<feature type="transmembrane region" description="Helical" evidence="1">
    <location>
        <begin position="77"/>
        <end position="95"/>
    </location>
</feature>
<dbReference type="eggNOG" id="COG0457">
    <property type="taxonomic scope" value="Bacteria"/>
</dbReference>
<keyword evidence="3" id="KW-1185">Reference proteome</keyword>
<dbReference type="Proteomes" id="UP000001947">
    <property type="component" value="Chromosome"/>
</dbReference>
<organism evidence="2 3">
    <name type="scientific">Saccharophagus degradans (strain 2-40 / ATCC 43961 / DSM 17024)</name>
    <dbReference type="NCBI Taxonomy" id="203122"/>
    <lineage>
        <taxon>Bacteria</taxon>
        <taxon>Pseudomonadati</taxon>
        <taxon>Pseudomonadota</taxon>
        <taxon>Gammaproteobacteria</taxon>
        <taxon>Cellvibrionales</taxon>
        <taxon>Cellvibrionaceae</taxon>
        <taxon>Saccharophagus</taxon>
    </lineage>
</organism>
<dbReference type="HOGENOM" id="CLU_564845_0_0_6"/>
<keyword evidence="1" id="KW-0472">Membrane</keyword>
<reference evidence="2 3" key="1">
    <citation type="journal article" date="2008" name="PLoS Genet.">
        <title>Complete genome sequence of the complex carbohydrate-degrading marine bacterium, Saccharophagus degradans strain 2-40 T.</title>
        <authorList>
            <person name="Weiner R.M."/>
            <person name="Taylor L.E.II."/>
            <person name="Henrissat B."/>
            <person name="Hauser L."/>
            <person name="Land M."/>
            <person name="Coutinho P.M."/>
            <person name="Rancurel C."/>
            <person name="Saunders E.H."/>
            <person name="Longmire A.G."/>
            <person name="Zhang H."/>
            <person name="Bayer E.A."/>
            <person name="Gilbert H.J."/>
            <person name="Larimer F."/>
            <person name="Zhulin I.B."/>
            <person name="Ekborg N.A."/>
            <person name="Lamed R."/>
            <person name="Richardson P.M."/>
            <person name="Borovok I."/>
            <person name="Hutcheson S."/>
        </authorList>
    </citation>
    <scope>NUCLEOTIDE SEQUENCE [LARGE SCALE GENOMIC DNA]</scope>
    <source>
        <strain evidence="3">2-40 / ATCC 43961 / DSM 17024</strain>
    </source>
</reference>
<feature type="transmembrane region" description="Helical" evidence="1">
    <location>
        <begin position="206"/>
        <end position="224"/>
    </location>
</feature>
<evidence type="ECO:0000313" key="3">
    <source>
        <dbReference type="Proteomes" id="UP000001947"/>
    </source>
</evidence>
<feature type="transmembrane region" description="Helical" evidence="1">
    <location>
        <begin position="27"/>
        <end position="57"/>
    </location>
</feature>
<name>Q21MF2_SACD2</name>
<evidence type="ECO:0000256" key="1">
    <source>
        <dbReference type="SAM" id="Phobius"/>
    </source>
</evidence>
<accession>Q21MF2</accession>
<dbReference type="KEGG" id="sde:Sde_0865"/>